<dbReference type="Proteomes" id="UP000327167">
    <property type="component" value="Unassembled WGS sequence"/>
</dbReference>
<name>A0A5E6TM63_PSEFL</name>
<organism evidence="1 2">
    <name type="scientific">Pseudomonas fluorescens</name>
    <dbReference type="NCBI Taxonomy" id="294"/>
    <lineage>
        <taxon>Bacteria</taxon>
        <taxon>Pseudomonadati</taxon>
        <taxon>Pseudomonadota</taxon>
        <taxon>Gammaproteobacteria</taxon>
        <taxon>Pseudomonadales</taxon>
        <taxon>Pseudomonadaceae</taxon>
        <taxon>Pseudomonas</taxon>
    </lineage>
</organism>
<sequence length="69" mass="7370">MSDAIKAISVNGNLAYARLQPDTQRAVAVGAALELISNRVLSSASVHLSQEMDKLSVYADQIQEALKAK</sequence>
<dbReference type="AlphaFoldDB" id="A0A5E6TM63"/>
<evidence type="ECO:0000313" key="2">
    <source>
        <dbReference type="Proteomes" id="UP000327167"/>
    </source>
</evidence>
<gene>
    <name evidence="1" type="ORF">PS655_02990</name>
</gene>
<accession>A0A5E6TM63</accession>
<proteinExistence type="predicted"/>
<protein>
    <submittedName>
        <fullName evidence="1">Uncharacterized protein</fullName>
    </submittedName>
</protein>
<dbReference type="EMBL" id="CABVHJ010000008">
    <property type="protein sequence ID" value="VVM94489.1"/>
    <property type="molecule type" value="Genomic_DNA"/>
</dbReference>
<evidence type="ECO:0000313" key="1">
    <source>
        <dbReference type="EMBL" id="VVM94489.1"/>
    </source>
</evidence>
<reference evidence="1 2" key="1">
    <citation type="submission" date="2019-09" db="EMBL/GenBank/DDBJ databases">
        <authorList>
            <person name="Chandra G."/>
            <person name="Truman W A."/>
        </authorList>
    </citation>
    <scope>NUCLEOTIDE SEQUENCE [LARGE SCALE GENOMIC DNA]</scope>
    <source>
        <strain evidence="1">PS655</strain>
    </source>
</reference>